<dbReference type="InterPro" id="IPR035367">
    <property type="entry name" value="Nrap_D2"/>
</dbReference>
<dbReference type="HOGENOM" id="CLU_003502_1_0_1"/>
<dbReference type="GO" id="GO:0006409">
    <property type="term" value="P:tRNA export from nucleus"/>
    <property type="evidence" value="ECO:0007669"/>
    <property type="project" value="TreeGrafter"/>
</dbReference>
<feature type="compositionally biased region" description="Basic and acidic residues" evidence="6">
    <location>
        <begin position="13"/>
        <end position="23"/>
    </location>
</feature>
<comment type="subcellular location">
    <subcellularLocation>
        <location evidence="1 5">Nucleus</location>
        <location evidence="1 5">Nucleolus</location>
    </subcellularLocation>
</comment>
<evidence type="ECO:0000256" key="4">
    <source>
        <dbReference type="ARBA" id="ARBA00023242"/>
    </source>
</evidence>
<gene>
    <name evidence="13" type="ORF">GLAREA_02911</name>
</gene>
<evidence type="ECO:0000259" key="10">
    <source>
        <dbReference type="Pfam" id="PF17405"/>
    </source>
</evidence>
<evidence type="ECO:0000259" key="11">
    <source>
        <dbReference type="Pfam" id="PF17406"/>
    </source>
</evidence>
<evidence type="ECO:0000259" key="8">
    <source>
        <dbReference type="Pfam" id="PF17403"/>
    </source>
</evidence>
<dbReference type="KEGG" id="glz:GLAREA_02911"/>
<feature type="domain" description="Nrap protein" evidence="8">
    <location>
        <begin position="324"/>
        <end position="463"/>
    </location>
</feature>
<feature type="domain" description="Nrap protein" evidence="7">
    <location>
        <begin position="181"/>
        <end position="321"/>
    </location>
</feature>
<evidence type="ECO:0000256" key="3">
    <source>
        <dbReference type="ARBA" id="ARBA00022884"/>
    </source>
</evidence>
<dbReference type="Gene3D" id="1.10.1410.10">
    <property type="match status" value="1"/>
</dbReference>
<evidence type="ECO:0000256" key="1">
    <source>
        <dbReference type="ARBA" id="ARBA00004604"/>
    </source>
</evidence>
<dbReference type="Pfam" id="PF03813">
    <property type="entry name" value="Nrap"/>
    <property type="match status" value="1"/>
</dbReference>
<keyword evidence="3 5" id="KW-0694">RNA-binding</keyword>
<feature type="compositionally biased region" description="Basic residues" evidence="6">
    <location>
        <begin position="1"/>
        <end position="12"/>
    </location>
</feature>
<evidence type="ECO:0000259" key="7">
    <source>
        <dbReference type="Pfam" id="PF03813"/>
    </source>
</evidence>
<dbReference type="AlphaFoldDB" id="S3CKE5"/>
<feature type="region of interest" description="Disordered" evidence="6">
    <location>
        <begin position="1"/>
        <end position="61"/>
    </location>
</feature>
<dbReference type="GO" id="GO:0006364">
    <property type="term" value="P:rRNA processing"/>
    <property type="evidence" value="ECO:0007669"/>
    <property type="project" value="UniProtKB-KW"/>
</dbReference>
<proteinExistence type="inferred from homology"/>
<dbReference type="PANTHER" id="PTHR17972">
    <property type="entry name" value="NUCLEOLAR RNA-ASSOCIATED PROTEIN"/>
    <property type="match status" value="1"/>
</dbReference>
<dbReference type="GO" id="GO:0032545">
    <property type="term" value="C:CURI complex"/>
    <property type="evidence" value="ECO:0007669"/>
    <property type="project" value="TreeGrafter"/>
</dbReference>
<dbReference type="GO" id="GO:0003723">
    <property type="term" value="F:RNA binding"/>
    <property type="evidence" value="ECO:0007669"/>
    <property type="project" value="UniProtKB-KW"/>
</dbReference>
<feature type="domain" description="Nrap protein" evidence="12">
    <location>
        <begin position="988"/>
        <end position="1118"/>
    </location>
</feature>
<dbReference type="GeneID" id="19461967"/>
<evidence type="ECO:0000256" key="6">
    <source>
        <dbReference type="SAM" id="MobiDB-lite"/>
    </source>
</evidence>
<dbReference type="EMBL" id="KE145370">
    <property type="protein sequence ID" value="EPE26997.1"/>
    <property type="molecule type" value="Genomic_DNA"/>
</dbReference>
<dbReference type="eggNOG" id="KOG2054">
    <property type="taxonomic scope" value="Eukaryota"/>
</dbReference>
<keyword evidence="5" id="KW-0698">rRNA processing</keyword>
<reference evidence="13 14" key="1">
    <citation type="journal article" date="2013" name="BMC Genomics">
        <title>Genomics-driven discovery of the pneumocandin biosynthetic gene cluster in the fungus Glarea lozoyensis.</title>
        <authorList>
            <person name="Chen L."/>
            <person name="Yue Q."/>
            <person name="Zhang X."/>
            <person name="Xiang M."/>
            <person name="Wang C."/>
            <person name="Li S."/>
            <person name="Che Y."/>
            <person name="Ortiz-Lopez F.J."/>
            <person name="Bills G.F."/>
            <person name="Liu X."/>
            <person name="An Z."/>
        </authorList>
    </citation>
    <scope>NUCLEOTIDE SEQUENCE [LARGE SCALE GENOMIC DNA]</scope>
    <source>
        <strain evidence="14">ATCC 20868 / MF5171</strain>
    </source>
</reference>
<dbReference type="Pfam" id="PF17403">
    <property type="entry name" value="Nrap_D2"/>
    <property type="match status" value="1"/>
</dbReference>
<keyword evidence="5" id="KW-0687">Ribonucleoprotein</keyword>
<evidence type="ECO:0000313" key="14">
    <source>
        <dbReference type="Proteomes" id="UP000016922"/>
    </source>
</evidence>
<dbReference type="OMA" id="DERAHIP"/>
<sequence length="1122" mass="125522">MSPASPKRRKLDHKPVDKVPNDQDHDDEASDNASSIEEYAPVSKTRPAQAQSKSKHTGNDGEAALYSGGLFKSSAFKFQVDYLLEDSRPNYEKVFAKANETLSKLKSLIESIDSRKPLSVTEATKSLQKLHKITIPFPSPKPDKDAAYKFSYEKPSNINVVGSYPLRTISKVVDAEYLPSIDMVVIMPASILQEKDYLNYRYFYKRAYYLACIAAGLLEAIQDEFIIKFRYLNDNDLHPILCLTSKPAEGKAHSRYEINIIPAAPANFFSKSKLLPSKNSVRPKDGAEDAPLPATPFYNSSLFSDANYEPYLQVLHSATKQSEAFRDAVVLGRIWLHKRNLGGSLSRGGFGNFEWASLMALLLKGGGPKGHSVLSPGYSSYQMFKAMLQFIATGDMANKPFMYDCGDVNISKSDAPVFFDGPRGHNLLYKMTAWSYALLRDEAQISLEMLSNETFDQFEATFVLNVSESLQRYDCVLRVPMSKRTPASSTDCDHFSPTAMHARRIFSVLSEGLMDRVKLIQVATSAPRKWSTKSSVPTLEEPILVSFVFDPATVDRAVDHGPSADEKSKAAKFQKFWGDKAELRRFKDGSILETLVWNSRTTYSIFNEIVTYLISRHFGSEISEEMIFIGDSFSKLVPFSDSGSKAFDNLKQAYLSFEKDIRDLEGLPLQLRQLSAIDPQLRGSSTLPPIFGSSTPLKTPANVLIQFEGSGRWPDDVVAIQRTKIAFLLKIGAQLQEANDAIDTRVGLENEESKFQNCAFLDVRYDSGAIFRLRIHHDREQTLLEHILKDKYTDSRTREDAILALSSYKRTFIQLPLLTQSISTHCTRFPLLSPTIRLVKLWFDHHMLSAHINDELIELIVSRMFMLPYPWRVPSSVMAGFLRTLMFIERWDWRHQPLVVDFTGTMTNKDVASANTRLEAWRKLDPGMNRTVVFAASNHDVTGVAFTDQGPSKVGASRMTSLASSAYRLAKDKGLSLDPRSLFVTSTSDYDFVIQVSPKFSADRKKQAASTGKYKNLVVQSEGSFEGVGYDPTQAFISELKGAYTSSVVFFHGAGAVLHIGGLWNPQTVSARPFKINLAYATKVSDGQEEAEPENVEIDKSAILSEIARLGGELISKIEVNR</sequence>
<dbReference type="Pfam" id="PF17405">
    <property type="entry name" value="Nrap_D4"/>
    <property type="match status" value="1"/>
</dbReference>
<name>S3CKE5_GLAL2</name>
<dbReference type="InterPro" id="IPR005554">
    <property type="entry name" value="NOL6/Upt22"/>
</dbReference>
<evidence type="ECO:0000256" key="5">
    <source>
        <dbReference type="RuleBase" id="RU364032"/>
    </source>
</evidence>
<feature type="domain" description="Nrap protein" evidence="11">
    <location>
        <begin position="829"/>
        <end position="984"/>
    </location>
</feature>
<dbReference type="Pfam" id="PF17406">
    <property type="entry name" value="Nrap_D5"/>
    <property type="match status" value="1"/>
</dbReference>
<dbReference type="Gene3D" id="3.30.70.3030">
    <property type="match status" value="1"/>
</dbReference>
<evidence type="ECO:0000256" key="2">
    <source>
        <dbReference type="ARBA" id="ARBA00006674"/>
    </source>
</evidence>
<evidence type="ECO:0000313" key="13">
    <source>
        <dbReference type="EMBL" id="EPE26997.1"/>
    </source>
</evidence>
<feature type="domain" description="Nrap protein" evidence="9">
    <location>
        <begin position="470"/>
        <end position="618"/>
    </location>
</feature>
<dbReference type="InterPro" id="IPR035371">
    <property type="entry name" value="Nrap_D6"/>
</dbReference>
<accession>S3CKE5</accession>
<dbReference type="InterPro" id="IPR035369">
    <property type="entry name" value="Nrap_D4"/>
</dbReference>
<dbReference type="GO" id="GO:0034456">
    <property type="term" value="C:UTP-C complex"/>
    <property type="evidence" value="ECO:0007669"/>
    <property type="project" value="TreeGrafter"/>
</dbReference>
<dbReference type="InterPro" id="IPR035082">
    <property type="entry name" value="Nrap_D1"/>
</dbReference>
<dbReference type="Pfam" id="PF17404">
    <property type="entry name" value="Nrap_D3"/>
    <property type="match status" value="1"/>
</dbReference>
<dbReference type="GO" id="GO:0032040">
    <property type="term" value="C:small-subunit processome"/>
    <property type="evidence" value="ECO:0007669"/>
    <property type="project" value="TreeGrafter"/>
</dbReference>
<dbReference type="OrthoDB" id="10251401at2759"/>
<organism evidence="13 14">
    <name type="scientific">Glarea lozoyensis (strain ATCC 20868 / MF5171)</name>
    <dbReference type="NCBI Taxonomy" id="1116229"/>
    <lineage>
        <taxon>Eukaryota</taxon>
        <taxon>Fungi</taxon>
        <taxon>Dikarya</taxon>
        <taxon>Ascomycota</taxon>
        <taxon>Pezizomycotina</taxon>
        <taxon>Leotiomycetes</taxon>
        <taxon>Helotiales</taxon>
        <taxon>Helotiaceae</taxon>
        <taxon>Glarea</taxon>
    </lineage>
</organism>
<feature type="domain" description="Nrap protein" evidence="10">
    <location>
        <begin position="641"/>
        <end position="827"/>
    </location>
</feature>
<keyword evidence="5" id="KW-0690">Ribosome biogenesis</keyword>
<comment type="similarity">
    <text evidence="2 5">Belongs to the NRAP family.</text>
</comment>
<dbReference type="Proteomes" id="UP000016922">
    <property type="component" value="Unassembled WGS sequence"/>
</dbReference>
<dbReference type="STRING" id="1116229.S3CKE5"/>
<dbReference type="InterPro" id="IPR035370">
    <property type="entry name" value="Nrap_D5"/>
</dbReference>
<keyword evidence="14" id="KW-1185">Reference proteome</keyword>
<protein>
    <recommendedName>
        <fullName evidence="5">U3 small nucleolar RNA-associated protein 22</fullName>
    </recommendedName>
</protein>
<dbReference type="RefSeq" id="XP_008086187.1">
    <property type="nucleotide sequence ID" value="XM_008087996.1"/>
</dbReference>
<evidence type="ECO:0000259" key="9">
    <source>
        <dbReference type="Pfam" id="PF17404"/>
    </source>
</evidence>
<keyword evidence="4 5" id="KW-0539">Nucleus</keyword>
<dbReference type="PANTHER" id="PTHR17972:SF0">
    <property type="entry name" value="NUCLEOLAR PROTEIN 6"/>
    <property type="match status" value="1"/>
</dbReference>
<evidence type="ECO:0000259" key="12">
    <source>
        <dbReference type="Pfam" id="PF17407"/>
    </source>
</evidence>
<dbReference type="Pfam" id="PF17407">
    <property type="entry name" value="Nrap_D6"/>
    <property type="match status" value="1"/>
</dbReference>
<dbReference type="InterPro" id="IPR035368">
    <property type="entry name" value="Nrap_D3"/>
</dbReference>